<gene>
    <name evidence="9" type="ORF">LX81_03544</name>
</gene>
<dbReference type="InterPro" id="IPR006120">
    <property type="entry name" value="Resolvase_HTH_dom"/>
</dbReference>
<evidence type="ECO:0000256" key="1">
    <source>
        <dbReference type="ARBA" id="ARBA00009913"/>
    </source>
</evidence>
<evidence type="ECO:0000256" key="3">
    <source>
        <dbReference type="ARBA" id="ARBA00023100"/>
    </source>
</evidence>
<dbReference type="SUPFAM" id="SSF46689">
    <property type="entry name" value="Homeodomain-like"/>
    <property type="match status" value="1"/>
</dbReference>
<dbReference type="CDD" id="cd03768">
    <property type="entry name" value="SR_ResInv"/>
    <property type="match status" value="1"/>
</dbReference>
<keyword evidence="4" id="KW-0238">DNA-binding</keyword>
<organism evidence="9 10">
    <name type="scientific">Palleronia aestuarii</name>
    <dbReference type="NCBI Taxonomy" id="568105"/>
    <lineage>
        <taxon>Bacteria</taxon>
        <taxon>Pseudomonadati</taxon>
        <taxon>Pseudomonadota</taxon>
        <taxon>Alphaproteobacteria</taxon>
        <taxon>Rhodobacterales</taxon>
        <taxon>Roseobacteraceae</taxon>
        <taxon>Palleronia</taxon>
    </lineage>
</organism>
<evidence type="ECO:0000313" key="9">
    <source>
        <dbReference type="EMBL" id="PZX12440.1"/>
    </source>
</evidence>
<feature type="active site" description="O-(5'-phospho-DNA)-serine intermediate" evidence="6 7">
    <location>
        <position position="10"/>
    </location>
</feature>
<dbReference type="InterPro" id="IPR006119">
    <property type="entry name" value="Resolv_N"/>
</dbReference>
<keyword evidence="3" id="KW-0230">DNA invertase</keyword>
<comment type="similarity">
    <text evidence="1">Belongs to the site-specific recombinase resolvase family.</text>
</comment>
<evidence type="ECO:0000256" key="7">
    <source>
        <dbReference type="PROSITE-ProRule" id="PRU10137"/>
    </source>
</evidence>
<evidence type="ECO:0000256" key="4">
    <source>
        <dbReference type="ARBA" id="ARBA00023125"/>
    </source>
</evidence>
<dbReference type="RefSeq" id="WP_234822676.1">
    <property type="nucleotide sequence ID" value="NZ_QKZL01000023.1"/>
</dbReference>
<dbReference type="SUPFAM" id="SSF53041">
    <property type="entry name" value="Resolvase-like"/>
    <property type="match status" value="1"/>
</dbReference>
<dbReference type="SMART" id="SM00857">
    <property type="entry name" value="Resolvase"/>
    <property type="match status" value="1"/>
</dbReference>
<keyword evidence="5" id="KW-0233">DNA recombination</keyword>
<dbReference type="PROSITE" id="PS51736">
    <property type="entry name" value="RECOMBINASES_3"/>
    <property type="match status" value="1"/>
</dbReference>
<evidence type="ECO:0000256" key="5">
    <source>
        <dbReference type="ARBA" id="ARBA00023172"/>
    </source>
</evidence>
<dbReference type="PROSITE" id="PS00397">
    <property type="entry name" value="RECOMBINASES_1"/>
    <property type="match status" value="1"/>
</dbReference>
<dbReference type="PANTHER" id="PTHR30461">
    <property type="entry name" value="DNA-INVERTASE FROM LAMBDOID PROPHAGE"/>
    <property type="match status" value="1"/>
</dbReference>
<name>A0A2W7MXB9_9RHOB</name>
<evidence type="ECO:0000313" key="10">
    <source>
        <dbReference type="Proteomes" id="UP000248916"/>
    </source>
</evidence>
<dbReference type="Pfam" id="PF00239">
    <property type="entry name" value="Resolvase"/>
    <property type="match status" value="1"/>
</dbReference>
<sequence length="188" mass="20693">MAILGYARVSTAEQNLKSQVDILTRERCDRIYTDTASGSTTNRPGLNAILTDAQEGDTIVVVSLDRFGRTVVHLLTQIEELAARKVGFRSMRESIDTRSAAGKLTLQLFAALSEFERARIRERTLAGLESARAAGRKGGRPSKINSKLQARAQKMVDAKISKEEIARALQISKATLYRMLQSAARSPE</sequence>
<evidence type="ECO:0000259" key="8">
    <source>
        <dbReference type="PROSITE" id="PS51736"/>
    </source>
</evidence>
<dbReference type="GO" id="GO:0003677">
    <property type="term" value="F:DNA binding"/>
    <property type="evidence" value="ECO:0007669"/>
    <property type="project" value="UniProtKB-KW"/>
</dbReference>
<comment type="caution">
    <text evidence="9">The sequence shown here is derived from an EMBL/GenBank/DDBJ whole genome shotgun (WGS) entry which is preliminary data.</text>
</comment>
<reference evidence="9 10" key="1">
    <citation type="submission" date="2018-06" db="EMBL/GenBank/DDBJ databases">
        <title>Genomic Encyclopedia of Archaeal and Bacterial Type Strains, Phase II (KMG-II): from individual species to whole genera.</title>
        <authorList>
            <person name="Goeker M."/>
        </authorList>
    </citation>
    <scope>NUCLEOTIDE SEQUENCE [LARGE SCALE GENOMIC DNA]</scope>
    <source>
        <strain evidence="9 10">DSM 22009</strain>
    </source>
</reference>
<dbReference type="InterPro" id="IPR036162">
    <property type="entry name" value="Resolvase-like_N_sf"/>
</dbReference>
<dbReference type="InterPro" id="IPR006118">
    <property type="entry name" value="Recombinase_CS"/>
</dbReference>
<protein>
    <submittedName>
        <fullName evidence="9">DNA invertase Pin-like site-specific DNA recombinase</fullName>
    </submittedName>
</protein>
<dbReference type="GO" id="GO:0015074">
    <property type="term" value="P:DNA integration"/>
    <property type="evidence" value="ECO:0007669"/>
    <property type="project" value="UniProtKB-KW"/>
</dbReference>
<dbReference type="InterPro" id="IPR050639">
    <property type="entry name" value="SSR_resolvase"/>
</dbReference>
<proteinExistence type="inferred from homology"/>
<dbReference type="Pfam" id="PF02796">
    <property type="entry name" value="HTH_7"/>
    <property type="match status" value="1"/>
</dbReference>
<dbReference type="AlphaFoldDB" id="A0A2W7MXB9"/>
<dbReference type="FunFam" id="3.40.50.1390:FF:000001">
    <property type="entry name" value="DNA recombinase"/>
    <property type="match status" value="1"/>
</dbReference>
<feature type="domain" description="Resolvase/invertase-type recombinase catalytic" evidence="8">
    <location>
        <begin position="2"/>
        <end position="135"/>
    </location>
</feature>
<dbReference type="Gene3D" id="1.10.10.60">
    <property type="entry name" value="Homeodomain-like"/>
    <property type="match status" value="1"/>
</dbReference>
<dbReference type="GO" id="GO:0000150">
    <property type="term" value="F:DNA strand exchange activity"/>
    <property type="evidence" value="ECO:0007669"/>
    <property type="project" value="UniProtKB-KW"/>
</dbReference>
<evidence type="ECO:0000256" key="6">
    <source>
        <dbReference type="PIRSR" id="PIRSR606118-50"/>
    </source>
</evidence>
<keyword evidence="10" id="KW-1185">Reference proteome</keyword>
<dbReference type="PANTHER" id="PTHR30461:SF2">
    <property type="entry name" value="SERINE RECOMBINASE PINE-RELATED"/>
    <property type="match status" value="1"/>
</dbReference>
<accession>A0A2W7MXB9</accession>
<keyword evidence="2" id="KW-0229">DNA integration</keyword>
<dbReference type="InterPro" id="IPR009057">
    <property type="entry name" value="Homeodomain-like_sf"/>
</dbReference>
<evidence type="ECO:0000256" key="2">
    <source>
        <dbReference type="ARBA" id="ARBA00022908"/>
    </source>
</evidence>
<dbReference type="Gene3D" id="3.40.50.1390">
    <property type="entry name" value="Resolvase, N-terminal catalytic domain"/>
    <property type="match status" value="1"/>
</dbReference>
<dbReference type="Proteomes" id="UP000248916">
    <property type="component" value="Unassembled WGS sequence"/>
</dbReference>
<dbReference type="EMBL" id="QKZL01000023">
    <property type="protein sequence ID" value="PZX12440.1"/>
    <property type="molecule type" value="Genomic_DNA"/>
</dbReference>